<proteinExistence type="predicted"/>
<organism evidence="1 2">
    <name type="scientific">Candidatus Nealsonbacteria bacterium CG18_big_fil_WC_8_21_14_2_50_37_10</name>
    <dbReference type="NCBI Taxonomy" id="1974717"/>
    <lineage>
        <taxon>Bacteria</taxon>
        <taxon>Candidatus Nealsoniibacteriota</taxon>
    </lineage>
</organism>
<gene>
    <name evidence="1" type="ORF">COW72_03370</name>
</gene>
<name>A0A2H0FD33_9BACT</name>
<reference evidence="1 2" key="1">
    <citation type="submission" date="2017-09" db="EMBL/GenBank/DDBJ databases">
        <title>Depth-based differentiation of microbial function through sediment-hosted aquifers and enrichment of novel symbionts in the deep terrestrial subsurface.</title>
        <authorList>
            <person name="Probst A.J."/>
            <person name="Ladd B."/>
            <person name="Jarett J.K."/>
            <person name="Geller-Mcgrath D.E."/>
            <person name="Sieber C.M."/>
            <person name="Emerson J.B."/>
            <person name="Anantharaman K."/>
            <person name="Thomas B.C."/>
            <person name="Malmstrom R."/>
            <person name="Stieglmeier M."/>
            <person name="Klingl A."/>
            <person name="Woyke T."/>
            <person name="Ryan C.M."/>
            <person name="Banfield J.F."/>
        </authorList>
    </citation>
    <scope>NUCLEOTIDE SEQUENCE [LARGE SCALE GENOMIC DNA]</scope>
    <source>
        <strain evidence="1">CG18_big_fil_WC_8_21_14_2_50_37_10</strain>
    </source>
</reference>
<evidence type="ECO:0000313" key="2">
    <source>
        <dbReference type="Proteomes" id="UP000230778"/>
    </source>
</evidence>
<dbReference type="AlphaFoldDB" id="A0A2H0FD33"/>
<comment type="caution">
    <text evidence="1">The sequence shown here is derived from an EMBL/GenBank/DDBJ whole genome shotgun (WGS) entry which is preliminary data.</text>
</comment>
<sequence length="98" mass="11491">MKYFAVQKELRQTQTALESQKTNEKVLDFSKLFIEKVLKGAEEISFEDRLNLENAVRGLNDEEVLTQWNKFIESKTELEAQREVKNLLEMLVGKIKTQ</sequence>
<protein>
    <submittedName>
        <fullName evidence="1">Uncharacterized protein</fullName>
    </submittedName>
</protein>
<dbReference type="Proteomes" id="UP000230778">
    <property type="component" value="Unassembled WGS sequence"/>
</dbReference>
<dbReference type="EMBL" id="PCUC01000174">
    <property type="protein sequence ID" value="PIQ04628.1"/>
    <property type="molecule type" value="Genomic_DNA"/>
</dbReference>
<accession>A0A2H0FD33</accession>
<evidence type="ECO:0000313" key="1">
    <source>
        <dbReference type="EMBL" id="PIQ04628.1"/>
    </source>
</evidence>